<feature type="domain" description="Glycosyl transferase family 3" evidence="3">
    <location>
        <begin position="65"/>
        <end position="102"/>
    </location>
</feature>
<keyword evidence="1" id="KW-0328">Glycosyltransferase</keyword>
<keyword evidence="2" id="KW-0808">Transferase</keyword>
<dbReference type="PANTHER" id="PTHR43285">
    <property type="entry name" value="ANTHRANILATE PHOSPHORIBOSYLTRANSFERASE"/>
    <property type="match status" value="1"/>
</dbReference>
<evidence type="ECO:0008006" key="6">
    <source>
        <dbReference type="Google" id="ProtNLM"/>
    </source>
</evidence>
<proteinExistence type="predicted"/>
<dbReference type="InterPro" id="IPR017459">
    <property type="entry name" value="Glycosyl_Trfase_fam3_N_dom"/>
</dbReference>
<protein>
    <recommendedName>
        <fullName evidence="6">Anthranilate phosphoribosyltransferase</fullName>
    </recommendedName>
</protein>
<dbReference type="GO" id="GO:0004048">
    <property type="term" value="F:anthranilate phosphoribosyltransferase activity"/>
    <property type="evidence" value="ECO:0007669"/>
    <property type="project" value="InterPro"/>
</dbReference>
<accession>A0A381YZ20</accession>
<organism evidence="5">
    <name type="scientific">marine metagenome</name>
    <dbReference type="NCBI Taxonomy" id="408172"/>
    <lineage>
        <taxon>unclassified sequences</taxon>
        <taxon>metagenomes</taxon>
        <taxon>ecological metagenomes</taxon>
    </lineage>
</organism>
<evidence type="ECO:0000259" key="3">
    <source>
        <dbReference type="Pfam" id="PF00591"/>
    </source>
</evidence>
<dbReference type="GO" id="GO:0000162">
    <property type="term" value="P:L-tryptophan biosynthetic process"/>
    <property type="evidence" value="ECO:0007669"/>
    <property type="project" value="InterPro"/>
</dbReference>
<dbReference type="EMBL" id="UINC01019415">
    <property type="protein sequence ID" value="SVA82184.1"/>
    <property type="molecule type" value="Genomic_DNA"/>
</dbReference>
<dbReference type="AlphaFoldDB" id="A0A381YZ20"/>
<dbReference type="GO" id="GO:0005829">
    <property type="term" value="C:cytosol"/>
    <property type="evidence" value="ECO:0007669"/>
    <property type="project" value="TreeGrafter"/>
</dbReference>
<feature type="domain" description="Glycosyl transferase family 3 N-terminal" evidence="4">
    <location>
        <begin position="5"/>
        <end position="56"/>
    </location>
</feature>
<dbReference type="InterPro" id="IPR035902">
    <property type="entry name" value="Nuc_phospho_transferase"/>
</dbReference>
<name>A0A381YZ20_9ZZZZ</name>
<reference evidence="5" key="1">
    <citation type="submission" date="2018-05" db="EMBL/GenBank/DDBJ databases">
        <authorList>
            <person name="Lanie J.A."/>
            <person name="Ng W.-L."/>
            <person name="Kazmierczak K.M."/>
            <person name="Andrzejewski T.M."/>
            <person name="Davidsen T.M."/>
            <person name="Wayne K.J."/>
            <person name="Tettelin H."/>
            <person name="Glass J.I."/>
            <person name="Rusch D."/>
            <person name="Podicherti R."/>
            <person name="Tsui H.-C.T."/>
            <person name="Winkler M.E."/>
        </authorList>
    </citation>
    <scope>NUCLEOTIDE SEQUENCE</scope>
</reference>
<dbReference type="SUPFAM" id="SSF52418">
    <property type="entry name" value="Nucleoside phosphorylase/phosphoribosyltransferase catalytic domain"/>
    <property type="match status" value="1"/>
</dbReference>
<evidence type="ECO:0000313" key="5">
    <source>
        <dbReference type="EMBL" id="SVA82184.1"/>
    </source>
</evidence>
<dbReference type="Pfam" id="PF00591">
    <property type="entry name" value="Glycos_transf_3"/>
    <property type="match status" value="1"/>
</dbReference>
<dbReference type="InterPro" id="IPR000312">
    <property type="entry name" value="Glycosyl_Trfase_fam3"/>
</dbReference>
<dbReference type="InterPro" id="IPR005940">
    <property type="entry name" value="Anthranilate_Pribosyl_Tfrase"/>
</dbReference>
<dbReference type="SUPFAM" id="SSF47648">
    <property type="entry name" value="Nucleoside phosphorylase/phosphoribosyltransferase N-terminal domain"/>
    <property type="match status" value="1"/>
</dbReference>
<feature type="non-terminal residue" evidence="5">
    <location>
        <position position="102"/>
    </location>
</feature>
<evidence type="ECO:0000256" key="1">
    <source>
        <dbReference type="ARBA" id="ARBA00022676"/>
    </source>
</evidence>
<evidence type="ECO:0000256" key="2">
    <source>
        <dbReference type="ARBA" id="ARBA00022679"/>
    </source>
</evidence>
<dbReference type="Pfam" id="PF02885">
    <property type="entry name" value="Glycos_trans_3N"/>
    <property type="match status" value="1"/>
</dbReference>
<gene>
    <name evidence="5" type="ORF">METZ01_LOCUS135038</name>
</gene>
<dbReference type="Gene3D" id="3.40.1030.10">
    <property type="entry name" value="Nucleoside phosphorylase/phosphoribosyltransferase catalytic domain"/>
    <property type="match status" value="1"/>
</dbReference>
<dbReference type="PANTHER" id="PTHR43285:SF2">
    <property type="entry name" value="ANTHRANILATE PHOSPHORIBOSYLTRANSFERASE"/>
    <property type="match status" value="1"/>
</dbReference>
<dbReference type="InterPro" id="IPR036320">
    <property type="entry name" value="Glycosyl_Trfase_fam3_N_dom_sf"/>
</dbReference>
<sequence length="102" mass="10540">MSKSDIGERSAYDLMELLAEGEISPVMAGAILTALRIKGESAEEVRGFANAMRALATPIEIESEEKTIDIVGTGGDGSNSFNLSTGTALLSAATGLKVVKHG</sequence>
<dbReference type="Gene3D" id="1.20.970.10">
    <property type="entry name" value="Transferase, Pyrimidine Nucleoside Phosphorylase, Chain C"/>
    <property type="match status" value="1"/>
</dbReference>
<evidence type="ECO:0000259" key="4">
    <source>
        <dbReference type="Pfam" id="PF02885"/>
    </source>
</evidence>